<dbReference type="OMA" id="QNMSGDP"/>
<comment type="subcellular location">
    <subcellularLocation>
        <location evidence="5">Cytoplasm</location>
        <location evidence="5">Cytoskeleton</location>
        <location evidence="5">Microtubule organizing center</location>
    </subcellularLocation>
</comment>
<dbReference type="GO" id="GO:1990734">
    <property type="term" value="P:astral microtubule anchoring at mitotic spindle pole body"/>
    <property type="evidence" value="ECO:0007669"/>
    <property type="project" value="EnsemblFungi"/>
</dbReference>
<dbReference type="Proteomes" id="UP000001744">
    <property type="component" value="Unassembled WGS sequence"/>
</dbReference>
<dbReference type="Pfam" id="PF04130">
    <property type="entry name" value="GCP_C_terminal"/>
    <property type="match status" value="1"/>
</dbReference>
<evidence type="ECO:0000256" key="3">
    <source>
        <dbReference type="ARBA" id="ARBA00022701"/>
    </source>
</evidence>
<dbReference type="InterPro" id="IPR007259">
    <property type="entry name" value="GCP"/>
</dbReference>
<dbReference type="GO" id="GO:0061496">
    <property type="term" value="C:half bridge of mitotic spindle pole body"/>
    <property type="evidence" value="ECO:0007669"/>
    <property type="project" value="EnsemblFungi"/>
</dbReference>
<dbReference type="GO" id="GO:0000931">
    <property type="term" value="C:gamma-tubulin ring complex"/>
    <property type="evidence" value="ECO:0007669"/>
    <property type="project" value="EnsemblFungi"/>
</dbReference>
<dbReference type="GO" id="GO:0031122">
    <property type="term" value="P:cytoplasmic microtubule organization"/>
    <property type="evidence" value="ECO:0000318"/>
    <property type="project" value="GO_Central"/>
</dbReference>
<feature type="domain" description="Gamma tubulin complex component C-terminal" evidence="6">
    <location>
        <begin position="405"/>
        <end position="762"/>
    </location>
</feature>
<dbReference type="Pfam" id="PF17681">
    <property type="entry name" value="GCP_N_terminal"/>
    <property type="match status" value="1"/>
</dbReference>
<dbReference type="GO" id="GO:0051225">
    <property type="term" value="P:spindle assembly"/>
    <property type="evidence" value="ECO:0000318"/>
    <property type="project" value="GO_Central"/>
</dbReference>
<sequence length="764" mass="87612">MDETNVAENESNRSPWSLKLSSSISTPLAPCVQCCQFDGILLQEPVSAMDFRTQEKVLISDVLNALMGMQGTYVRLQNAQRNMDGSVSDQKVFKLVPGFHPSLADIASEIVLMGNHLIAIQAFVNEYSAFEYGRVNNALCAAIRNLCREYLLLVTQCERQSSVDTGFSLQTLRLYTLPTAQSLSHLYSLTCDLILETKLAQKRNTELDLSNIDNILERLNEGNGITDVFNNPPGKRSICKGGRVLRFLSQRIEQYAGDPGIRELLTFIFHESSKPYTEMLNYWIHRGVIEDPYEEFMIKAHRGITAINIDDDYTDELWEKRYTIQDELVPLQLEPLKDKVLLAGKYLNVVRECYSSMDKPWNADNISESLWPTTFDNDVFMDAFLKAYGYANESLLQVLKSTQSLYAHLYSLKHYFFLDKSDFFTSFLDIAGHELRKNASQISVSRLQSQLELSLRQPGTLTLLDPNKEYVGVEINQTSLLDWLLQIVSINGLEETNLAREPVLWLEDNSIQHAEVGDIDKSGSRRDGSRPPASKEIDGFHAMQLTYRVPFPLSLILSRKATIRYQLLFRFLLMLRHNEMQLESTWIHFTKQAIWNQISSSRRVEVWKKHIFQLRVRMLFLVRQLTYYCTAEVIEPNWTKFMEGLEKARTVDVLMQKHVDFLDTCLKECMLTNSKMLKVLSKLLTTCTMFASYTSTFTRSLTLIQKGIADTGSLDEARMAKMEDVLRCYDENYSHNLKVFLDACSYFASIETAALLSLVMRLTT</sequence>
<proteinExistence type="inferred from homology"/>
<dbReference type="InterPro" id="IPR042241">
    <property type="entry name" value="GCP_C_sf"/>
</dbReference>
<dbReference type="FunFam" id="1.20.120.1900:FF:000011">
    <property type="entry name" value="Spindle pole body component"/>
    <property type="match status" value="1"/>
</dbReference>
<dbReference type="JaponicusDB" id="SJAG_03835">
    <property type="gene designation" value="alp4"/>
</dbReference>
<dbReference type="InterPro" id="IPR041470">
    <property type="entry name" value="GCP_N"/>
</dbReference>
<name>B6K566_SCHJY</name>
<dbReference type="GO" id="GO:0000278">
    <property type="term" value="P:mitotic cell cycle"/>
    <property type="evidence" value="ECO:0000318"/>
    <property type="project" value="GO_Central"/>
</dbReference>
<dbReference type="EMBL" id="KE651167">
    <property type="protein sequence ID" value="EEB08670.1"/>
    <property type="molecule type" value="Genomic_DNA"/>
</dbReference>
<keyword evidence="4 5" id="KW-0206">Cytoskeleton</keyword>
<protein>
    <recommendedName>
        <fullName evidence="5">Spindle pole body component</fullName>
    </recommendedName>
</protein>
<dbReference type="PANTHER" id="PTHR19302">
    <property type="entry name" value="GAMMA TUBULIN COMPLEX PROTEIN"/>
    <property type="match status" value="1"/>
</dbReference>
<dbReference type="GO" id="GO:0043015">
    <property type="term" value="F:gamma-tubulin binding"/>
    <property type="evidence" value="ECO:0000318"/>
    <property type="project" value="GO_Central"/>
</dbReference>
<dbReference type="GO" id="GO:0000923">
    <property type="term" value="C:equatorial microtubule organizing center"/>
    <property type="evidence" value="ECO:0007669"/>
    <property type="project" value="EnsemblFungi"/>
</dbReference>
<dbReference type="GO" id="GO:0035974">
    <property type="term" value="C:meiotic spindle pole body"/>
    <property type="evidence" value="ECO:0007669"/>
    <property type="project" value="EnsemblFungi"/>
</dbReference>
<evidence type="ECO:0000256" key="1">
    <source>
        <dbReference type="ARBA" id="ARBA00010337"/>
    </source>
</evidence>
<dbReference type="GO" id="GO:0000930">
    <property type="term" value="C:gamma-tubulin complex"/>
    <property type="evidence" value="ECO:0000318"/>
    <property type="project" value="GO_Central"/>
</dbReference>
<comment type="similarity">
    <text evidence="1 5">Belongs to the TUBGCP family.</text>
</comment>
<dbReference type="STRING" id="402676.B6K566"/>
<keyword evidence="2 5" id="KW-0963">Cytoplasm</keyword>
<organism evidence="8 10">
    <name type="scientific">Schizosaccharomyces japonicus (strain yFS275 / FY16936)</name>
    <name type="common">Fission yeast</name>
    <dbReference type="NCBI Taxonomy" id="402676"/>
    <lineage>
        <taxon>Eukaryota</taxon>
        <taxon>Fungi</taxon>
        <taxon>Dikarya</taxon>
        <taxon>Ascomycota</taxon>
        <taxon>Taphrinomycotina</taxon>
        <taxon>Schizosaccharomycetes</taxon>
        <taxon>Schizosaccharomycetales</taxon>
        <taxon>Schizosaccharomycetaceae</taxon>
        <taxon>Schizosaccharomyces</taxon>
    </lineage>
</organism>
<dbReference type="GO" id="GO:0090307">
    <property type="term" value="P:mitotic spindle assembly"/>
    <property type="evidence" value="ECO:0007669"/>
    <property type="project" value="EnsemblFungi"/>
</dbReference>
<dbReference type="Gene3D" id="1.20.120.1900">
    <property type="entry name" value="Gamma-tubulin complex, C-terminal domain"/>
    <property type="match status" value="1"/>
</dbReference>
<evidence type="ECO:0000256" key="5">
    <source>
        <dbReference type="RuleBase" id="RU363050"/>
    </source>
</evidence>
<evidence type="ECO:0000313" key="8">
    <source>
        <dbReference type="EMBL" id="EEB08670.1"/>
    </source>
</evidence>
<gene>
    <name evidence="9" type="primary">alp4</name>
    <name evidence="8" type="ORF">SJAG_03835</name>
</gene>
<dbReference type="GO" id="GO:0005874">
    <property type="term" value="C:microtubule"/>
    <property type="evidence" value="ECO:0007669"/>
    <property type="project" value="UniProtKB-KW"/>
</dbReference>
<dbReference type="GO" id="GO:0031021">
    <property type="term" value="C:interphase microtubule organizing center"/>
    <property type="evidence" value="ECO:0007669"/>
    <property type="project" value="EnsemblFungi"/>
</dbReference>
<dbReference type="InterPro" id="IPR040457">
    <property type="entry name" value="GCP_C"/>
</dbReference>
<evidence type="ECO:0000313" key="9">
    <source>
        <dbReference type="JaponicusDB" id="SJAG_03835"/>
    </source>
</evidence>
<dbReference type="GO" id="GO:0051321">
    <property type="term" value="P:meiotic cell cycle"/>
    <property type="evidence" value="ECO:0000318"/>
    <property type="project" value="GO_Central"/>
</dbReference>
<reference evidence="8 10" key="1">
    <citation type="journal article" date="2011" name="Science">
        <title>Comparative functional genomics of the fission yeasts.</title>
        <authorList>
            <person name="Rhind N."/>
            <person name="Chen Z."/>
            <person name="Yassour M."/>
            <person name="Thompson D.A."/>
            <person name="Haas B.J."/>
            <person name="Habib N."/>
            <person name="Wapinski I."/>
            <person name="Roy S."/>
            <person name="Lin M.F."/>
            <person name="Heiman D.I."/>
            <person name="Young S.K."/>
            <person name="Furuya K."/>
            <person name="Guo Y."/>
            <person name="Pidoux A."/>
            <person name="Chen H.M."/>
            <person name="Robbertse B."/>
            <person name="Goldberg J.M."/>
            <person name="Aoki K."/>
            <person name="Bayne E.H."/>
            <person name="Berlin A.M."/>
            <person name="Desjardins C.A."/>
            <person name="Dobbs E."/>
            <person name="Dukaj L."/>
            <person name="Fan L."/>
            <person name="FitzGerald M.G."/>
            <person name="French C."/>
            <person name="Gujja S."/>
            <person name="Hansen K."/>
            <person name="Keifenheim D."/>
            <person name="Levin J.Z."/>
            <person name="Mosher R.A."/>
            <person name="Mueller C.A."/>
            <person name="Pfiffner J."/>
            <person name="Priest M."/>
            <person name="Russ C."/>
            <person name="Smialowska A."/>
            <person name="Swoboda P."/>
            <person name="Sykes S.M."/>
            <person name="Vaughn M."/>
            <person name="Vengrova S."/>
            <person name="Yoder R."/>
            <person name="Zeng Q."/>
            <person name="Allshire R."/>
            <person name="Baulcombe D."/>
            <person name="Birren B.W."/>
            <person name="Brown W."/>
            <person name="Ekwall K."/>
            <person name="Kellis M."/>
            <person name="Leatherwood J."/>
            <person name="Levin H."/>
            <person name="Margalit H."/>
            <person name="Martienssen R."/>
            <person name="Nieduszynski C.A."/>
            <person name="Spatafora J.W."/>
            <person name="Friedman N."/>
            <person name="Dalgaard J.Z."/>
            <person name="Baumann P."/>
            <person name="Niki H."/>
            <person name="Regev A."/>
            <person name="Nusbaum C."/>
        </authorList>
    </citation>
    <scope>NUCLEOTIDE SEQUENCE [LARGE SCALE GENOMIC DNA]</scope>
    <source>
        <strain evidence="10">yFS275 / FY16936</strain>
    </source>
</reference>
<keyword evidence="10" id="KW-1185">Reference proteome</keyword>
<evidence type="ECO:0000313" key="10">
    <source>
        <dbReference type="Proteomes" id="UP000001744"/>
    </source>
</evidence>
<dbReference type="VEuPathDB" id="FungiDB:SJAG_03835"/>
<dbReference type="GO" id="GO:0007020">
    <property type="term" value="P:microtubule nucleation"/>
    <property type="evidence" value="ECO:0000318"/>
    <property type="project" value="GO_Central"/>
</dbReference>
<dbReference type="OrthoDB" id="2192946at2759"/>
<dbReference type="GO" id="GO:0061497">
    <property type="term" value="C:inner plaque of mitotic spindle pole body"/>
    <property type="evidence" value="ECO:0007669"/>
    <property type="project" value="EnsemblFungi"/>
</dbReference>
<dbReference type="AlphaFoldDB" id="B6K566"/>
<dbReference type="RefSeq" id="XP_002174963.1">
    <property type="nucleotide sequence ID" value="XM_002174927.2"/>
</dbReference>
<dbReference type="GO" id="GO:0000922">
    <property type="term" value="C:spindle pole"/>
    <property type="evidence" value="ECO:0007669"/>
    <property type="project" value="InterPro"/>
</dbReference>
<dbReference type="GeneID" id="7050474"/>
<feature type="domain" description="Gamma tubulin complex component protein N-terminal" evidence="7">
    <location>
        <begin position="59"/>
        <end position="399"/>
    </location>
</feature>
<accession>B6K566</accession>
<evidence type="ECO:0000259" key="7">
    <source>
        <dbReference type="Pfam" id="PF17681"/>
    </source>
</evidence>
<evidence type="ECO:0000256" key="2">
    <source>
        <dbReference type="ARBA" id="ARBA00022490"/>
    </source>
</evidence>
<dbReference type="eggNOG" id="KOG2001">
    <property type="taxonomic scope" value="Eukaryota"/>
</dbReference>
<evidence type="ECO:0000256" key="4">
    <source>
        <dbReference type="ARBA" id="ARBA00023212"/>
    </source>
</evidence>
<dbReference type="GO" id="GO:0044732">
    <property type="term" value="C:mitotic spindle pole body"/>
    <property type="evidence" value="ECO:0000318"/>
    <property type="project" value="GO_Central"/>
</dbReference>
<dbReference type="PANTHER" id="PTHR19302:SF13">
    <property type="entry name" value="GAMMA-TUBULIN COMPLEX COMPONENT 2"/>
    <property type="match status" value="1"/>
</dbReference>
<dbReference type="HOGENOM" id="CLU_007738_0_1_1"/>
<dbReference type="GO" id="GO:0071957">
    <property type="term" value="C:old mitotic spindle pole body"/>
    <property type="evidence" value="ECO:0007669"/>
    <property type="project" value="EnsemblFungi"/>
</dbReference>
<dbReference type="GO" id="GO:0008275">
    <property type="term" value="C:gamma-tubulin small complex"/>
    <property type="evidence" value="ECO:0007669"/>
    <property type="project" value="EnsemblFungi"/>
</dbReference>
<dbReference type="GO" id="GO:0098863">
    <property type="term" value="P:nuclear migration by microtubule mediated pushing forces"/>
    <property type="evidence" value="ECO:0007669"/>
    <property type="project" value="EnsemblFungi"/>
</dbReference>
<evidence type="ECO:0000259" key="6">
    <source>
        <dbReference type="Pfam" id="PF04130"/>
    </source>
</evidence>
<keyword evidence="3 5" id="KW-0493">Microtubule</keyword>